<gene>
    <name evidence="9" type="primary">ANAPC11</name>
</gene>
<dbReference type="SUPFAM" id="SSF57850">
    <property type="entry name" value="RING/U-box"/>
    <property type="match status" value="1"/>
</dbReference>
<keyword evidence="7" id="KW-1133">Transmembrane helix</keyword>
<dbReference type="GeneTree" id="ENSGT01140000284103"/>
<evidence type="ECO:0000313" key="10">
    <source>
        <dbReference type="Proteomes" id="UP000314987"/>
    </source>
</evidence>
<keyword evidence="7" id="KW-0812">Transmembrane</keyword>
<evidence type="ECO:0000256" key="4">
    <source>
        <dbReference type="ARBA" id="ARBA00022833"/>
    </source>
</evidence>
<sequence length="122" mass="13166">TLAGAATSGRGPGPGGNGGTGKGRARRESCWGARAREWRIREVGRTESADSSGNSRGGYKLTMKVKIKCWNGVASWLWVANDENCGICRMAFNGCCPDCEYICLILLPLLLLSSFSFGFFLH</sequence>
<evidence type="ECO:0000256" key="7">
    <source>
        <dbReference type="SAM" id="Phobius"/>
    </source>
</evidence>
<dbReference type="Gene3D" id="3.30.40.10">
    <property type="entry name" value="Zinc/RING finger domain, C3HC4 (zinc finger)"/>
    <property type="match status" value="1"/>
</dbReference>
<evidence type="ECO:0000313" key="9">
    <source>
        <dbReference type="Ensembl" id="ENSVURP00010011208.1"/>
    </source>
</evidence>
<evidence type="ECO:0000256" key="2">
    <source>
        <dbReference type="ARBA" id="ARBA00022771"/>
    </source>
</evidence>
<feature type="region of interest" description="Disordered" evidence="6">
    <location>
        <begin position="1"/>
        <end position="30"/>
    </location>
</feature>
<dbReference type="PANTHER" id="PTHR11210">
    <property type="entry name" value="RING BOX"/>
    <property type="match status" value="1"/>
</dbReference>
<dbReference type="InterPro" id="IPR013083">
    <property type="entry name" value="Znf_RING/FYVE/PHD"/>
</dbReference>
<dbReference type="GO" id="GO:0097602">
    <property type="term" value="F:cullin family protein binding"/>
    <property type="evidence" value="ECO:0007669"/>
    <property type="project" value="InterPro"/>
</dbReference>
<evidence type="ECO:0000256" key="3">
    <source>
        <dbReference type="ARBA" id="ARBA00022786"/>
    </source>
</evidence>
<dbReference type="InterPro" id="IPR051031">
    <property type="entry name" value="RING-box_E3_Ubiquitin_Ligase"/>
</dbReference>
<name>A0A4X2KH88_VOMUR</name>
<reference evidence="10" key="1">
    <citation type="submission" date="2018-12" db="EMBL/GenBank/DDBJ databases">
        <authorList>
            <person name="Yazar S."/>
        </authorList>
    </citation>
    <scope>NUCLEOTIDE SEQUENCE [LARGE SCALE GENOMIC DNA]</scope>
</reference>
<dbReference type="GO" id="GO:0061630">
    <property type="term" value="F:ubiquitin protein ligase activity"/>
    <property type="evidence" value="ECO:0007669"/>
    <property type="project" value="InterPro"/>
</dbReference>
<feature type="domain" description="Anaphase-promoting complex subunit 11 RING-H2 finger" evidence="8">
    <location>
        <begin position="82"/>
        <end position="101"/>
    </location>
</feature>
<dbReference type="Proteomes" id="UP000314987">
    <property type="component" value="Unassembled WGS sequence"/>
</dbReference>
<protein>
    <recommendedName>
        <fullName evidence="8">Anaphase-promoting complex subunit 11 RING-H2 finger domain-containing protein</fullName>
    </recommendedName>
</protein>
<keyword evidence="4" id="KW-0862">Zinc</keyword>
<keyword evidence="3" id="KW-0833">Ubl conjugation pathway</keyword>
<dbReference type="Ensembl" id="ENSVURT00010012730.1">
    <property type="protein sequence ID" value="ENSVURP00010011208.1"/>
    <property type="gene ID" value="ENSVURG00010008630.1"/>
</dbReference>
<dbReference type="STRING" id="29139.ENSVURP00010011208"/>
<proteinExistence type="predicted"/>
<organism evidence="9 10">
    <name type="scientific">Vombatus ursinus</name>
    <name type="common">Common wombat</name>
    <dbReference type="NCBI Taxonomy" id="29139"/>
    <lineage>
        <taxon>Eukaryota</taxon>
        <taxon>Metazoa</taxon>
        <taxon>Chordata</taxon>
        <taxon>Craniata</taxon>
        <taxon>Vertebrata</taxon>
        <taxon>Euteleostomi</taxon>
        <taxon>Mammalia</taxon>
        <taxon>Metatheria</taxon>
        <taxon>Diprotodontia</taxon>
        <taxon>Vombatidae</taxon>
        <taxon>Vombatus</taxon>
    </lineage>
</organism>
<feature type="transmembrane region" description="Helical" evidence="7">
    <location>
        <begin position="101"/>
        <end position="121"/>
    </location>
</feature>
<dbReference type="InterPro" id="IPR024991">
    <property type="entry name" value="RING-H2_APC11"/>
</dbReference>
<evidence type="ECO:0000259" key="8">
    <source>
        <dbReference type="Pfam" id="PF12861"/>
    </source>
</evidence>
<keyword evidence="2" id="KW-0863">Zinc-finger</keyword>
<dbReference type="AlphaFoldDB" id="A0A4X2KH88"/>
<dbReference type="GO" id="GO:0008270">
    <property type="term" value="F:zinc ion binding"/>
    <property type="evidence" value="ECO:0007669"/>
    <property type="project" value="UniProtKB-KW"/>
</dbReference>
<feature type="compositionally biased region" description="Gly residues" evidence="6">
    <location>
        <begin position="10"/>
        <end position="22"/>
    </location>
</feature>
<keyword evidence="7" id="KW-0472">Membrane</keyword>
<reference evidence="9" key="2">
    <citation type="submission" date="2025-08" db="UniProtKB">
        <authorList>
            <consortium name="Ensembl"/>
        </authorList>
    </citation>
    <scope>IDENTIFICATION</scope>
</reference>
<keyword evidence="10" id="KW-1185">Reference proteome</keyword>
<keyword evidence="5" id="KW-0131">Cell cycle</keyword>
<evidence type="ECO:0000256" key="6">
    <source>
        <dbReference type="SAM" id="MobiDB-lite"/>
    </source>
</evidence>
<dbReference type="GO" id="GO:0031145">
    <property type="term" value="P:anaphase-promoting complex-dependent catabolic process"/>
    <property type="evidence" value="ECO:0007669"/>
    <property type="project" value="InterPro"/>
</dbReference>
<evidence type="ECO:0000256" key="5">
    <source>
        <dbReference type="ARBA" id="ARBA00023306"/>
    </source>
</evidence>
<dbReference type="GO" id="GO:0005680">
    <property type="term" value="C:anaphase-promoting complex"/>
    <property type="evidence" value="ECO:0007669"/>
    <property type="project" value="InterPro"/>
</dbReference>
<reference evidence="9" key="3">
    <citation type="submission" date="2025-09" db="UniProtKB">
        <authorList>
            <consortium name="Ensembl"/>
        </authorList>
    </citation>
    <scope>IDENTIFICATION</scope>
</reference>
<dbReference type="Pfam" id="PF12861">
    <property type="entry name" value="zf-ANAPC11"/>
    <property type="match status" value="1"/>
</dbReference>
<keyword evidence="1" id="KW-0479">Metal-binding</keyword>
<evidence type="ECO:0000256" key="1">
    <source>
        <dbReference type="ARBA" id="ARBA00022723"/>
    </source>
</evidence>
<accession>A0A4X2KH88</accession>